<sequence length="73" mass="8664">MTKESERVLKIKSEVLMFDMEYMPDRSGFFYVMHYISEQYNVTLSQLMFTYVTAASMSTVYRAPEECQIEKLP</sequence>
<accession>A0A4V6A6H3</accession>
<reference evidence="1 2" key="1">
    <citation type="journal article" date="2015" name="Genome Biol.">
        <title>Comparative genomics of Steinernema reveals deeply conserved gene regulatory networks.</title>
        <authorList>
            <person name="Dillman A.R."/>
            <person name="Macchietto M."/>
            <person name="Porter C.F."/>
            <person name="Rogers A."/>
            <person name="Williams B."/>
            <person name="Antoshechkin I."/>
            <person name="Lee M.M."/>
            <person name="Goodwin Z."/>
            <person name="Lu X."/>
            <person name="Lewis E.E."/>
            <person name="Goodrich-Blair H."/>
            <person name="Stock S.P."/>
            <person name="Adams B.J."/>
            <person name="Sternberg P.W."/>
            <person name="Mortazavi A."/>
        </authorList>
    </citation>
    <scope>NUCLEOTIDE SEQUENCE [LARGE SCALE GENOMIC DNA]</scope>
    <source>
        <strain evidence="1 2">ALL</strain>
    </source>
</reference>
<gene>
    <name evidence="1" type="ORF">L596_008997</name>
</gene>
<dbReference type="Proteomes" id="UP000298663">
    <property type="component" value="Unassembled WGS sequence"/>
</dbReference>
<evidence type="ECO:0000313" key="1">
    <source>
        <dbReference type="EMBL" id="TKR94745.1"/>
    </source>
</evidence>
<protein>
    <submittedName>
        <fullName evidence="1">Uncharacterized protein</fullName>
    </submittedName>
</protein>
<dbReference type="EMBL" id="AZBU02000002">
    <property type="protein sequence ID" value="TKR94745.1"/>
    <property type="molecule type" value="Genomic_DNA"/>
</dbReference>
<comment type="caution">
    <text evidence="1">The sequence shown here is derived from an EMBL/GenBank/DDBJ whole genome shotgun (WGS) entry which is preliminary data.</text>
</comment>
<dbReference type="AlphaFoldDB" id="A0A4V6A6H3"/>
<keyword evidence="2" id="KW-1185">Reference proteome</keyword>
<proteinExistence type="predicted"/>
<evidence type="ECO:0000313" key="2">
    <source>
        <dbReference type="Proteomes" id="UP000298663"/>
    </source>
</evidence>
<reference evidence="1 2" key="2">
    <citation type="journal article" date="2019" name="G3 (Bethesda)">
        <title>Hybrid Assembly of the Genome of the Entomopathogenic Nematode Steinernema carpocapsae Identifies the X-Chromosome.</title>
        <authorList>
            <person name="Serra L."/>
            <person name="Macchietto M."/>
            <person name="Macias-Munoz A."/>
            <person name="McGill C.J."/>
            <person name="Rodriguez I.M."/>
            <person name="Rodriguez B."/>
            <person name="Murad R."/>
            <person name="Mortazavi A."/>
        </authorList>
    </citation>
    <scope>NUCLEOTIDE SEQUENCE [LARGE SCALE GENOMIC DNA]</scope>
    <source>
        <strain evidence="1 2">ALL</strain>
    </source>
</reference>
<organism evidence="1 2">
    <name type="scientific">Steinernema carpocapsae</name>
    <name type="common">Entomopathogenic nematode</name>
    <dbReference type="NCBI Taxonomy" id="34508"/>
    <lineage>
        <taxon>Eukaryota</taxon>
        <taxon>Metazoa</taxon>
        <taxon>Ecdysozoa</taxon>
        <taxon>Nematoda</taxon>
        <taxon>Chromadorea</taxon>
        <taxon>Rhabditida</taxon>
        <taxon>Tylenchina</taxon>
        <taxon>Panagrolaimomorpha</taxon>
        <taxon>Strongyloidoidea</taxon>
        <taxon>Steinernematidae</taxon>
        <taxon>Steinernema</taxon>
    </lineage>
</organism>
<name>A0A4V6A6H3_STECR</name>